<sequence length="616" mass="72219">MANSHDITQPLMEENLEEGKKVTEVPEYLEIEVSVEEQGVGEQPKTASKPTKESILKRVKELADDIEKTSRQELDSLKQIFYRIHNAELEEDKKKFIEAGNKDEDYVPSLSNEQETEFRNIMAVVREKRGVLAAKEEKQKEENLKAKLTIIEKLKELVESSEDTGKSYNEFKRLQQEWNETGQVPQGKVNEIWRSYQLHIEKFYDILRLNHEFRDYDFRKNLEIKTRLCEAVEKLAEEPDVVSAFHQLQKLHQEFRETGPVAKDLRNTIWERFKVASTNVNRRYQNHFDELRETEQRNLDQKTVICEIIEAIEYGKLKIAIDWENKTKEIIALQNKWKTVGFVPQKMNVKIFERFRKACDEFFLKKGNFFKGIKENMNDNLKKKEDLCQKVEALKDSTDWKGTSDVLVKLQKEWKTVGNVPRKYSDVLWKRFIGACDYFFEQKGKATSSQHSVEVENMMLKKAIIERLAAIDESVDTEDAEVQIQTMIKEWGVIGHVPFKEKDKLHKEFHTLVDKQYERLNLDASHKKLSNYKSSISGFQGSSQTLYKEREKLVRTREHIKNDIQVYENNVGFFTSSSQKGENLLAEANRKIERLKGDLELVTQKIKVIDETIEGS</sequence>
<protein>
    <recommendedName>
        <fullName evidence="4">DUF349 domain-containing protein</fullName>
    </recommendedName>
</protein>
<name>A0A5J4R3P3_9ZZZZ</name>
<dbReference type="InterPro" id="IPR007139">
    <property type="entry name" value="DUF349"/>
</dbReference>
<dbReference type="Pfam" id="PF03993">
    <property type="entry name" value="DUF349"/>
    <property type="match status" value="5"/>
</dbReference>
<evidence type="ECO:0000256" key="1">
    <source>
        <dbReference type="SAM" id="Coils"/>
    </source>
</evidence>
<evidence type="ECO:0000313" key="3">
    <source>
        <dbReference type="EMBL" id="KAA6327894.1"/>
    </source>
</evidence>
<gene>
    <name evidence="3" type="ORF">EZS27_023153</name>
</gene>
<accession>A0A5J4R3P3</accession>
<feature type="coiled-coil region" evidence="1">
    <location>
        <begin position="550"/>
        <end position="605"/>
    </location>
</feature>
<feature type="region of interest" description="Disordered" evidence="2">
    <location>
        <begin position="1"/>
        <end position="20"/>
    </location>
</feature>
<dbReference type="AlphaFoldDB" id="A0A5J4R3P3"/>
<proteinExistence type="predicted"/>
<reference evidence="3" key="1">
    <citation type="submission" date="2019-03" db="EMBL/GenBank/DDBJ databases">
        <title>Single cell metagenomics reveals metabolic interactions within the superorganism composed of flagellate Streblomastix strix and complex community of Bacteroidetes bacteria on its surface.</title>
        <authorList>
            <person name="Treitli S.C."/>
            <person name="Kolisko M."/>
            <person name="Husnik F."/>
            <person name="Keeling P."/>
            <person name="Hampl V."/>
        </authorList>
    </citation>
    <scope>NUCLEOTIDE SEQUENCE</scope>
    <source>
        <strain evidence="3">STM</strain>
    </source>
</reference>
<organism evidence="3">
    <name type="scientific">termite gut metagenome</name>
    <dbReference type="NCBI Taxonomy" id="433724"/>
    <lineage>
        <taxon>unclassified sequences</taxon>
        <taxon>metagenomes</taxon>
        <taxon>organismal metagenomes</taxon>
    </lineage>
</organism>
<comment type="caution">
    <text evidence="3">The sequence shown here is derived from an EMBL/GenBank/DDBJ whole genome shotgun (WGS) entry which is preliminary data.</text>
</comment>
<keyword evidence="1" id="KW-0175">Coiled coil</keyword>
<evidence type="ECO:0008006" key="4">
    <source>
        <dbReference type="Google" id="ProtNLM"/>
    </source>
</evidence>
<evidence type="ECO:0000256" key="2">
    <source>
        <dbReference type="SAM" id="MobiDB-lite"/>
    </source>
</evidence>
<dbReference type="EMBL" id="SNRY01001912">
    <property type="protein sequence ID" value="KAA6327894.1"/>
    <property type="molecule type" value="Genomic_DNA"/>
</dbReference>